<proteinExistence type="inferred from homology"/>
<feature type="compositionally biased region" description="Basic and acidic residues" evidence="4">
    <location>
        <begin position="135"/>
        <end position="151"/>
    </location>
</feature>
<reference evidence="6" key="1">
    <citation type="submission" date="2015-03" db="EMBL/GenBank/DDBJ databases">
        <title>A transcriptome of Araucaria cunninghamii, an australian fine timber species.</title>
        <authorList>
            <person name="Jing Yi C.J.Y."/>
            <person name="Yin San L.Y.S."/>
            <person name="Abdul Karim S.S."/>
            <person name="Wan Azmi N.N."/>
            <person name="Hercus R.R."/>
            <person name="Croft L.L."/>
        </authorList>
    </citation>
    <scope>NUCLEOTIDE SEQUENCE</scope>
    <source>
        <strain evidence="6">MI0301</strain>
        <tissue evidence="6">Leaf</tissue>
    </source>
</reference>
<evidence type="ECO:0000313" key="6">
    <source>
        <dbReference type="EMBL" id="JAG93816.1"/>
    </source>
</evidence>
<evidence type="ECO:0000256" key="1">
    <source>
        <dbReference type="ARBA" id="ARBA00007340"/>
    </source>
</evidence>
<dbReference type="EMBL" id="GCKF01045522">
    <property type="protein sequence ID" value="JAG93819.1"/>
    <property type="molecule type" value="Transcribed_RNA"/>
</dbReference>
<organism evidence="6">
    <name type="scientific">Araucaria cunninghamii</name>
    <name type="common">Hoop pine</name>
    <name type="synonym">Moreton Bay pine</name>
    <dbReference type="NCBI Taxonomy" id="56994"/>
    <lineage>
        <taxon>Eukaryota</taxon>
        <taxon>Viridiplantae</taxon>
        <taxon>Streptophyta</taxon>
        <taxon>Embryophyta</taxon>
        <taxon>Tracheophyta</taxon>
        <taxon>Spermatophyta</taxon>
        <taxon>Pinopsida</taxon>
        <taxon>Pinidae</taxon>
        <taxon>Conifers II</taxon>
        <taxon>Araucariales</taxon>
        <taxon>Araucariaceae</taxon>
        <taxon>Araucaria</taxon>
    </lineage>
</organism>
<keyword evidence="2" id="KW-0694">RNA-binding</keyword>
<dbReference type="EMBL" id="GCKF01045525">
    <property type="protein sequence ID" value="JAG93817.1"/>
    <property type="molecule type" value="Transcribed_RNA"/>
</dbReference>
<dbReference type="AlphaFoldDB" id="A0A0D6QTM6"/>
<dbReference type="PANTHER" id="PTHR21641:SF0">
    <property type="entry name" value="RNA-BINDING PROTEIN EIF1AD-RELATED"/>
    <property type="match status" value="1"/>
</dbReference>
<feature type="domain" description="S1-like" evidence="5">
    <location>
        <begin position="17"/>
        <end position="70"/>
    </location>
</feature>
<dbReference type="Pfam" id="PF01176">
    <property type="entry name" value="eIF-1a"/>
    <property type="match status" value="1"/>
</dbReference>
<dbReference type="Gene3D" id="2.40.50.140">
    <property type="entry name" value="Nucleic acid-binding proteins"/>
    <property type="match status" value="1"/>
</dbReference>
<evidence type="ECO:0000259" key="5">
    <source>
        <dbReference type="PROSITE" id="PS50832"/>
    </source>
</evidence>
<dbReference type="SUPFAM" id="SSF50249">
    <property type="entry name" value="Nucleic acid-binding proteins"/>
    <property type="match status" value="1"/>
</dbReference>
<protein>
    <recommendedName>
        <fullName evidence="5">S1-like domain-containing protein</fullName>
    </recommendedName>
</protein>
<dbReference type="InterPro" id="IPR012340">
    <property type="entry name" value="NA-bd_OB-fold"/>
</dbReference>
<evidence type="ECO:0000256" key="2">
    <source>
        <dbReference type="ARBA" id="ARBA00022884"/>
    </source>
</evidence>
<dbReference type="InterPro" id="IPR006196">
    <property type="entry name" value="RNA-binding_domain_S1_IF1"/>
</dbReference>
<dbReference type="EMBL" id="GCKF01045523">
    <property type="protein sequence ID" value="JAG93818.1"/>
    <property type="molecule type" value="Transcribed_RNA"/>
</dbReference>
<dbReference type="SMART" id="SM00652">
    <property type="entry name" value="eIF1a"/>
    <property type="match status" value="1"/>
</dbReference>
<comment type="similarity">
    <text evidence="1">Belongs to the EIF1AD family.</text>
</comment>
<evidence type="ECO:0000256" key="4">
    <source>
        <dbReference type="SAM" id="MobiDB-lite"/>
    </source>
</evidence>
<dbReference type="GO" id="GO:0005634">
    <property type="term" value="C:nucleus"/>
    <property type="evidence" value="ECO:0007669"/>
    <property type="project" value="TreeGrafter"/>
</dbReference>
<feature type="compositionally biased region" description="Acidic residues" evidence="4">
    <location>
        <begin position="178"/>
        <end position="188"/>
    </location>
</feature>
<dbReference type="PROSITE" id="PS50832">
    <property type="entry name" value="S1_IF1_TYPE"/>
    <property type="match status" value="1"/>
</dbReference>
<dbReference type="InterPro" id="IPR001253">
    <property type="entry name" value="TIF_eIF-1A"/>
</dbReference>
<evidence type="ECO:0000256" key="3">
    <source>
        <dbReference type="PROSITE-ProRule" id="PRU00181"/>
    </source>
</evidence>
<feature type="region of interest" description="Disordered" evidence="4">
    <location>
        <begin position="121"/>
        <end position="188"/>
    </location>
</feature>
<name>A0A0D6QTM6_ARACU</name>
<dbReference type="InterPro" id="IPR039294">
    <property type="entry name" value="EIF1AD"/>
</dbReference>
<keyword evidence="3" id="KW-0648">Protein biosynthesis</keyword>
<keyword evidence="3" id="KW-0396">Initiation factor</keyword>
<dbReference type="EMBL" id="GCKF01045528">
    <property type="protein sequence ID" value="JAG93816.1"/>
    <property type="molecule type" value="Transcribed_RNA"/>
</dbReference>
<dbReference type="GO" id="GO:0003743">
    <property type="term" value="F:translation initiation factor activity"/>
    <property type="evidence" value="ECO:0007669"/>
    <property type="project" value="UniProtKB-UniRule"/>
</dbReference>
<dbReference type="GO" id="GO:0003723">
    <property type="term" value="F:RNA binding"/>
    <property type="evidence" value="ECO:0007669"/>
    <property type="project" value="UniProtKB-KW"/>
</dbReference>
<accession>A0A0D6QTM6</accession>
<sequence>MRGGRKNLKKEALQGCPEPQEGQLIMQVVSLRGSNLIEVMDSMDSKTLAMLPAKFHKSLWIKRGSYVLVEGSNREKASEAGSKVTCMIVHVLFDEQVRTLQKSCYWPEGFNVDKCQRCSETSKERSDVNGVTNMDKLDLPIQKEQENHESEESSSDDGLPPLEANCNRRTPQQLDLTSSEEETSDSDL</sequence>
<dbReference type="PANTHER" id="PTHR21641">
    <property type="entry name" value="TRANSLATION INITIATION FACTOR-RELATED"/>
    <property type="match status" value="1"/>
</dbReference>